<dbReference type="EMBL" id="AYSA01000898">
    <property type="protein sequence ID" value="ESZ89529.1"/>
    <property type="molecule type" value="Genomic_DNA"/>
</dbReference>
<evidence type="ECO:0000313" key="3">
    <source>
        <dbReference type="Proteomes" id="UP000019487"/>
    </source>
</evidence>
<evidence type="ECO:0000256" key="1">
    <source>
        <dbReference type="SAM" id="MobiDB-lite"/>
    </source>
</evidence>
<feature type="compositionally biased region" description="Basic and acidic residues" evidence="1">
    <location>
        <begin position="67"/>
        <end position="84"/>
    </location>
</feature>
<dbReference type="OrthoDB" id="3555259at2759"/>
<gene>
    <name evidence="2" type="ORF">SBOR_10085</name>
</gene>
<proteinExistence type="predicted"/>
<evidence type="ECO:0000313" key="2">
    <source>
        <dbReference type="EMBL" id="ESZ89529.1"/>
    </source>
</evidence>
<reference evidence="2 3" key="1">
    <citation type="journal article" date="2014" name="Genome Announc.">
        <title>Draft genome sequence of Sclerotinia borealis, a psychrophilic plant pathogenic fungus.</title>
        <authorList>
            <person name="Mardanov A.V."/>
            <person name="Beletsky A.V."/>
            <person name="Kadnikov V.V."/>
            <person name="Ignatov A.N."/>
            <person name="Ravin N.V."/>
        </authorList>
    </citation>
    <scope>NUCLEOTIDE SEQUENCE [LARGE SCALE GENOMIC DNA]</scope>
    <source>
        <strain evidence="3">F-4157</strain>
    </source>
</reference>
<protein>
    <submittedName>
        <fullName evidence="2">Uncharacterized protein</fullName>
    </submittedName>
</protein>
<organism evidence="2 3">
    <name type="scientific">Sclerotinia borealis (strain F-4128)</name>
    <dbReference type="NCBI Taxonomy" id="1432307"/>
    <lineage>
        <taxon>Eukaryota</taxon>
        <taxon>Fungi</taxon>
        <taxon>Dikarya</taxon>
        <taxon>Ascomycota</taxon>
        <taxon>Pezizomycotina</taxon>
        <taxon>Leotiomycetes</taxon>
        <taxon>Helotiales</taxon>
        <taxon>Sclerotiniaceae</taxon>
        <taxon>Sclerotinia</taxon>
    </lineage>
</organism>
<accession>W9C3L8</accession>
<sequence length="92" mass="10276">MSPAEWRCDNSGNVKGFVKRKGDSNPLNWGYHVDKKILDHPKIGMIKTNVAKPEKKENKCDECVKKAKEAKEEKKEKKKSEKSKSGGGCAVS</sequence>
<dbReference type="HOGENOM" id="CLU_2591237_0_0_1"/>
<dbReference type="AlphaFoldDB" id="W9C3L8"/>
<dbReference type="Proteomes" id="UP000019487">
    <property type="component" value="Unassembled WGS sequence"/>
</dbReference>
<feature type="region of interest" description="Disordered" evidence="1">
    <location>
        <begin position="67"/>
        <end position="92"/>
    </location>
</feature>
<name>W9C3L8_SCLBF</name>
<comment type="caution">
    <text evidence="2">The sequence shown here is derived from an EMBL/GenBank/DDBJ whole genome shotgun (WGS) entry which is preliminary data.</text>
</comment>
<keyword evidence="3" id="KW-1185">Reference proteome</keyword>